<organism evidence="3">
    <name type="scientific">Panonychus citri</name>
    <name type="common">Citrus red mite</name>
    <name type="synonym">Tetranychus citri</name>
    <dbReference type="NCBI Taxonomy" id="50023"/>
    <lineage>
        <taxon>Eukaryota</taxon>
        <taxon>Metazoa</taxon>
        <taxon>Ecdysozoa</taxon>
        <taxon>Arthropoda</taxon>
        <taxon>Chelicerata</taxon>
        <taxon>Arachnida</taxon>
        <taxon>Acari</taxon>
        <taxon>Acariformes</taxon>
        <taxon>Trombidiformes</taxon>
        <taxon>Prostigmata</taxon>
        <taxon>Eleutherengona</taxon>
        <taxon>Raphignathae</taxon>
        <taxon>Tetranychoidea</taxon>
        <taxon>Tetranychidae</taxon>
        <taxon>Panonychus</taxon>
    </lineage>
</organism>
<name>A0A0M3LT74_PANCT</name>
<protein>
    <submittedName>
        <fullName evidence="3">Superoxide dismutase 1</fullName>
    </submittedName>
</protein>
<dbReference type="GO" id="GO:0046872">
    <property type="term" value="F:metal ion binding"/>
    <property type="evidence" value="ECO:0007669"/>
    <property type="project" value="InterPro"/>
</dbReference>
<reference evidence="3" key="1">
    <citation type="submission" date="2014-03" db="EMBL/GenBank/DDBJ databases">
        <authorList>
            <person name="Saikia M."/>
            <person name="Chaudhari Y."/>
            <person name="Khan M."/>
            <person name="Devi D."/>
        </authorList>
    </citation>
    <scope>NUCLEOTIDE SEQUENCE</scope>
</reference>
<dbReference type="PROSITE" id="PS50846">
    <property type="entry name" value="HMA_2"/>
    <property type="match status" value="1"/>
</dbReference>
<evidence type="ECO:0000256" key="1">
    <source>
        <dbReference type="ARBA" id="ARBA00001973"/>
    </source>
</evidence>
<dbReference type="Pfam" id="PF00403">
    <property type="entry name" value="HMA"/>
    <property type="match status" value="1"/>
</dbReference>
<dbReference type="Gene3D" id="3.30.70.100">
    <property type="match status" value="1"/>
</dbReference>
<dbReference type="InterPro" id="IPR036423">
    <property type="entry name" value="SOD-like_Cu/Zn_dom_sf"/>
</dbReference>
<dbReference type="Gene3D" id="2.60.40.200">
    <property type="entry name" value="Superoxide dismutase, copper/zinc binding domain"/>
    <property type="match status" value="1"/>
</dbReference>
<evidence type="ECO:0000259" key="2">
    <source>
        <dbReference type="PROSITE" id="PS50846"/>
    </source>
</evidence>
<accession>A0A0M3LT74</accession>
<evidence type="ECO:0000313" key="3">
    <source>
        <dbReference type="EMBL" id="AJD79350.1"/>
    </source>
</evidence>
<sequence length="214" mass="23681">MTCSKCEDKIRKSLDSMDEVTIKSIDIAGQQVLVEISEKATITIPDLQNHIETTTGLRTVIKGIGEGISTVSEFNGPDNLIGVIRLAQLSNNRCLVDGVIDDIKLTNNSAHCRLDIHEFGDLRGETFDHVGPVKVSIMEKVKPISSRCLFRGNFDNCDLTSVIGRSLVIKEQESDRKLSAAIIARSSPVFGNEKKICFCSGKTLWDERDEKRQS</sequence>
<dbReference type="SUPFAM" id="SSF55008">
    <property type="entry name" value="HMA, heavy metal-associated domain"/>
    <property type="match status" value="1"/>
</dbReference>
<dbReference type="GO" id="GO:0006801">
    <property type="term" value="P:superoxide metabolic process"/>
    <property type="evidence" value="ECO:0007669"/>
    <property type="project" value="InterPro"/>
</dbReference>
<dbReference type="SUPFAM" id="SSF49329">
    <property type="entry name" value="Cu,Zn superoxide dismutase-like"/>
    <property type="match status" value="1"/>
</dbReference>
<dbReference type="AlphaFoldDB" id="A0A0M3LT74"/>
<dbReference type="InterPro" id="IPR006121">
    <property type="entry name" value="HMA_dom"/>
</dbReference>
<feature type="domain" description="HMA" evidence="2">
    <location>
        <begin position="1"/>
        <end position="59"/>
    </location>
</feature>
<comment type="cofactor">
    <cofactor evidence="1">
        <name>Cu(2+)</name>
        <dbReference type="ChEBI" id="CHEBI:29036"/>
    </cofactor>
</comment>
<dbReference type="InterPro" id="IPR036163">
    <property type="entry name" value="HMA_dom_sf"/>
</dbReference>
<dbReference type="EMBL" id="KJ522694">
    <property type="protein sequence ID" value="AJD79350.1"/>
    <property type="molecule type" value="mRNA"/>
</dbReference>
<dbReference type="OrthoDB" id="666972at2759"/>
<proteinExistence type="evidence at transcript level"/>